<accession>A0A228E044</accession>
<evidence type="ECO:0000313" key="2">
    <source>
        <dbReference type="Proteomes" id="UP000238982"/>
    </source>
</evidence>
<dbReference type="Proteomes" id="UP000238982">
    <property type="component" value="Unassembled WGS sequence"/>
</dbReference>
<name>A0A228E044_9BURK</name>
<reference evidence="1 2" key="1">
    <citation type="submission" date="2018-03" db="EMBL/GenBank/DDBJ databases">
        <authorList>
            <person name="Keele B.F."/>
        </authorList>
    </citation>
    <scope>NUCLEOTIDE SEQUENCE [LARGE SCALE GENOMIC DNA]</scope>
    <source>
        <strain evidence="1 2">AU19729</strain>
    </source>
</reference>
<dbReference type="AlphaFoldDB" id="A0A228E044"/>
<dbReference type="OrthoDB" id="9019797at2"/>
<evidence type="ECO:0000313" key="1">
    <source>
        <dbReference type="EMBL" id="PRF60669.1"/>
    </source>
</evidence>
<proteinExistence type="predicted"/>
<organism evidence="1 2">
    <name type="scientific">Burkholderia multivorans</name>
    <dbReference type="NCBI Taxonomy" id="87883"/>
    <lineage>
        <taxon>Bacteria</taxon>
        <taxon>Pseudomonadati</taxon>
        <taxon>Pseudomonadota</taxon>
        <taxon>Betaproteobacteria</taxon>
        <taxon>Burkholderiales</taxon>
        <taxon>Burkholderiaceae</taxon>
        <taxon>Burkholderia</taxon>
        <taxon>Burkholderia cepacia complex</taxon>
    </lineage>
</organism>
<gene>
    <name evidence="1" type="ORF">C6Q15_14750</name>
</gene>
<protein>
    <submittedName>
        <fullName evidence="1">Uncharacterized protein</fullName>
    </submittedName>
</protein>
<comment type="caution">
    <text evidence="1">The sequence shown here is derived from an EMBL/GenBank/DDBJ whole genome shotgun (WGS) entry which is preliminary data.</text>
</comment>
<dbReference type="EMBL" id="PVGH01000059">
    <property type="protein sequence ID" value="PRF60669.1"/>
    <property type="molecule type" value="Genomic_DNA"/>
</dbReference>
<sequence>MDSPHVALLLGLFETGRVVASMPGYAGLRYTGGSHPVRTLNFTYLYVPRIEPVPSAKTLGKTSTKRLFTEGRTVTGCKLSAAAGWRLARDA</sequence>